<accession>A0A0B6ZRI1</accession>
<dbReference type="AlphaFoldDB" id="A0A0B6ZRI1"/>
<dbReference type="EMBL" id="HACG01023485">
    <property type="protein sequence ID" value="CEK70350.1"/>
    <property type="molecule type" value="Transcribed_RNA"/>
</dbReference>
<name>A0A0B6ZRI1_9EUPU</name>
<evidence type="ECO:0000313" key="1">
    <source>
        <dbReference type="EMBL" id="CEK70350.1"/>
    </source>
</evidence>
<proteinExistence type="predicted"/>
<reference evidence="1" key="1">
    <citation type="submission" date="2014-12" db="EMBL/GenBank/DDBJ databases">
        <title>Insight into the proteome of Arion vulgaris.</title>
        <authorList>
            <person name="Aradska J."/>
            <person name="Bulat T."/>
            <person name="Smidak R."/>
            <person name="Sarate P."/>
            <person name="Gangsoo J."/>
            <person name="Sialana F."/>
            <person name="Bilban M."/>
            <person name="Lubec G."/>
        </authorList>
    </citation>
    <scope>NUCLEOTIDE SEQUENCE</scope>
    <source>
        <tissue evidence="1">Skin</tissue>
    </source>
</reference>
<organism evidence="1">
    <name type="scientific">Arion vulgaris</name>
    <dbReference type="NCBI Taxonomy" id="1028688"/>
    <lineage>
        <taxon>Eukaryota</taxon>
        <taxon>Metazoa</taxon>
        <taxon>Spiralia</taxon>
        <taxon>Lophotrochozoa</taxon>
        <taxon>Mollusca</taxon>
        <taxon>Gastropoda</taxon>
        <taxon>Heterobranchia</taxon>
        <taxon>Euthyneura</taxon>
        <taxon>Panpulmonata</taxon>
        <taxon>Eupulmonata</taxon>
        <taxon>Stylommatophora</taxon>
        <taxon>Helicina</taxon>
        <taxon>Arionoidea</taxon>
        <taxon>Arionidae</taxon>
        <taxon>Arion</taxon>
    </lineage>
</organism>
<feature type="non-terminal residue" evidence="1">
    <location>
        <position position="1"/>
    </location>
</feature>
<sequence length="53" mass="5824">TSSQKLLTSSQRLLTIGKRLGKCSQVLIVLTNFDSAQKLQTIFSKIVGMQAKN</sequence>
<gene>
    <name evidence="1" type="primary">ORF73768</name>
</gene>
<protein>
    <submittedName>
        <fullName evidence="1">Uncharacterized protein</fullName>
    </submittedName>
</protein>